<sequence length="73" mass="8159">MDANRLEVFALSAVDILLALKANFCTCSSDKHKPGTKTIGVKEDVYDRLKARKRDGESFTDLVDRLLDEAQTD</sequence>
<dbReference type="AlphaFoldDB" id="A0AAE3K8W0"/>
<dbReference type="RefSeq" id="WP_250584576.1">
    <property type="nucleotide sequence ID" value="NZ_JAKRVX010000004.1"/>
</dbReference>
<dbReference type="Pfam" id="PF02697">
    <property type="entry name" value="VAPB_antitox"/>
    <property type="match status" value="1"/>
</dbReference>
<organism evidence="2 3">
    <name type="scientific">Natronocalculus amylovorans</name>
    <dbReference type="NCBI Taxonomy" id="2917812"/>
    <lineage>
        <taxon>Archaea</taxon>
        <taxon>Methanobacteriati</taxon>
        <taxon>Methanobacteriota</taxon>
        <taxon>Stenosarchaea group</taxon>
        <taxon>Halobacteria</taxon>
        <taxon>Halobacteriales</taxon>
        <taxon>Haloferacaceae</taxon>
        <taxon>Natronocalculus</taxon>
    </lineage>
</organism>
<evidence type="ECO:0000313" key="3">
    <source>
        <dbReference type="Proteomes" id="UP001203207"/>
    </source>
</evidence>
<proteinExistence type="predicted"/>
<dbReference type="Proteomes" id="UP001203207">
    <property type="component" value="Unassembled WGS sequence"/>
</dbReference>
<dbReference type="EMBL" id="JAKRVX010000004">
    <property type="protein sequence ID" value="MCL9817453.1"/>
    <property type="molecule type" value="Genomic_DNA"/>
</dbReference>
<reference evidence="2" key="1">
    <citation type="journal article" date="2022" name="Syst. Appl. Microbiol.">
        <title>Natronocalculus amylovorans gen. nov., sp. nov., and Natranaeroarchaeum aerophilus sp. nov., dominant culturable amylolytic natronoarchaea from hypersaline soda lakes in southwestern Siberia.</title>
        <authorList>
            <person name="Sorokin D.Y."/>
            <person name="Elcheninov A.G."/>
            <person name="Khizhniak T.V."/>
            <person name="Koenen M."/>
            <person name="Bale N.J."/>
            <person name="Damste J.S.S."/>
            <person name="Kublanov I.V."/>
        </authorList>
    </citation>
    <scope>NUCLEOTIDE SEQUENCE</scope>
    <source>
        <strain evidence="2">AArc-St2</strain>
    </source>
</reference>
<accession>A0AAE3K8W0</accession>
<reference evidence="2" key="2">
    <citation type="submission" date="2022-02" db="EMBL/GenBank/DDBJ databases">
        <authorList>
            <person name="Elcheninov A.G."/>
            <person name="Sorokin D.Y."/>
            <person name="Kublanov I.V."/>
        </authorList>
    </citation>
    <scope>NUCLEOTIDE SEQUENCE</scope>
    <source>
        <strain evidence="2">AArc-St2</strain>
    </source>
</reference>
<evidence type="ECO:0000256" key="1">
    <source>
        <dbReference type="ARBA" id="ARBA00022649"/>
    </source>
</evidence>
<keyword evidence="1" id="KW-1277">Toxin-antitoxin system</keyword>
<keyword evidence="3" id="KW-1185">Reference proteome</keyword>
<evidence type="ECO:0000313" key="2">
    <source>
        <dbReference type="EMBL" id="MCL9817453.1"/>
    </source>
</evidence>
<dbReference type="InterPro" id="IPR003847">
    <property type="entry name" value="Put_antitoxin"/>
</dbReference>
<name>A0AAE3K8W0_9EURY</name>
<protein>
    <submittedName>
        <fullName evidence="2">Antitoxin VapB family protein</fullName>
    </submittedName>
</protein>
<gene>
    <name evidence="2" type="ORF">AArcSt2_10910</name>
</gene>
<comment type="caution">
    <text evidence="2">The sequence shown here is derived from an EMBL/GenBank/DDBJ whole genome shotgun (WGS) entry which is preliminary data.</text>
</comment>